<dbReference type="GO" id="GO:0016491">
    <property type="term" value="F:oxidoreductase activity"/>
    <property type="evidence" value="ECO:0007669"/>
    <property type="project" value="UniProtKB-KW"/>
</dbReference>
<dbReference type="PROSITE" id="PS51471">
    <property type="entry name" value="FE2OG_OXY"/>
    <property type="match status" value="1"/>
</dbReference>
<name>A0AA36MN34_9DINO</name>
<sequence length="351" mass="38247">MALDSSSCGPASRADKAGQAADAAAAREVDVERSLAATGLGAAAAVQGHVPVIDMSQEGAADAMWQASRETGFFVITNHGIPEKDIDRVFELSAQFFAQNKGDKEAQSPFAHNLNSGYEHFSQVRPSTMTPDQKESLQITARAGCMEGRWPSIPEFEPAMLEFMRAAHALGQRILSTLEPIACPKLSPGTLAKAHNLWVDDGQCTLRLLHYPPVEDPSKMPENYWRAGPHTDWCCITLLFQRPGNEGLECAPNPSVVKKGASAPWLRVDPVPGGIAVNIGDMLGRWSDGRLLSNLHRVRMPTLEESTPPKSRYSTAFFMQADKHVKIEGEVGEPITAGDYILGRIRSNFEK</sequence>
<evidence type="ECO:0000259" key="2">
    <source>
        <dbReference type="PROSITE" id="PS51471"/>
    </source>
</evidence>
<protein>
    <recommendedName>
        <fullName evidence="2">Fe2OG dioxygenase domain-containing protein</fullName>
    </recommendedName>
</protein>
<dbReference type="PANTHER" id="PTHR47990">
    <property type="entry name" value="2-OXOGLUTARATE (2OG) AND FE(II)-DEPENDENT OXYGENASE SUPERFAMILY PROTEIN-RELATED"/>
    <property type="match status" value="1"/>
</dbReference>
<comment type="caution">
    <text evidence="3">The sequence shown here is derived from an EMBL/GenBank/DDBJ whole genome shotgun (WGS) entry which is preliminary data.</text>
</comment>
<dbReference type="SUPFAM" id="SSF51197">
    <property type="entry name" value="Clavaminate synthase-like"/>
    <property type="match status" value="1"/>
</dbReference>
<keyword evidence="4" id="KW-1185">Reference proteome</keyword>
<dbReference type="PRINTS" id="PR00682">
    <property type="entry name" value="IPNSYNTHASE"/>
</dbReference>
<dbReference type="AlphaFoldDB" id="A0AA36MN34"/>
<feature type="domain" description="Fe2OG dioxygenase" evidence="2">
    <location>
        <begin position="202"/>
        <end position="321"/>
    </location>
</feature>
<accession>A0AA36MN34</accession>
<dbReference type="InterPro" id="IPR027443">
    <property type="entry name" value="IPNS-like_sf"/>
</dbReference>
<evidence type="ECO:0000256" key="1">
    <source>
        <dbReference type="RuleBase" id="RU003682"/>
    </source>
</evidence>
<dbReference type="InterPro" id="IPR026992">
    <property type="entry name" value="DIOX_N"/>
</dbReference>
<comment type="similarity">
    <text evidence="1">Belongs to the iron/ascorbate-dependent oxidoreductase family.</text>
</comment>
<keyword evidence="1" id="KW-0560">Oxidoreductase</keyword>
<dbReference type="Pfam" id="PF03171">
    <property type="entry name" value="2OG-FeII_Oxy"/>
    <property type="match status" value="1"/>
</dbReference>
<dbReference type="GO" id="GO:0046872">
    <property type="term" value="F:metal ion binding"/>
    <property type="evidence" value="ECO:0007669"/>
    <property type="project" value="UniProtKB-KW"/>
</dbReference>
<proteinExistence type="inferred from homology"/>
<dbReference type="InterPro" id="IPR005123">
    <property type="entry name" value="Oxoglu/Fe-dep_dioxygenase_dom"/>
</dbReference>
<dbReference type="InterPro" id="IPR044861">
    <property type="entry name" value="IPNS-like_FE2OG_OXY"/>
</dbReference>
<evidence type="ECO:0000313" key="3">
    <source>
        <dbReference type="EMBL" id="CAJ1374145.1"/>
    </source>
</evidence>
<keyword evidence="1" id="KW-0479">Metal-binding</keyword>
<dbReference type="Proteomes" id="UP001178507">
    <property type="component" value="Unassembled WGS sequence"/>
</dbReference>
<gene>
    <name evidence="3" type="ORF">EVOR1521_LOCUS3771</name>
</gene>
<dbReference type="Pfam" id="PF14226">
    <property type="entry name" value="DIOX_N"/>
    <property type="match status" value="1"/>
</dbReference>
<organism evidence="3 4">
    <name type="scientific">Effrenium voratum</name>
    <dbReference type="NCBI Taxonomy" id="2562239"/>
    <lineage>
        <taxon>Eukaryota</taxon>
        <taxon>Sar</taxon>
        <taxon>Alveolata</taxon>
        <taxon>Dinophyceae</taxon>
        <taxon>Suessiales</taxon>
        <taxon>Symbiodiniaceae</taxon>
        <taxon>Effrenium</taxon>
    </lineage>
</organism>
<evidence type="ECO:0000313" key="4">
    <source>
        <dbReference type="Proteomes" id="UP001178507"/>
    </source>
</evidence>
<dbReference type="InterPro" id="IPR050231">
    <property type="entry name" value="Iron_ascorbate_oxido_reductase"/>
</dbReference>
<dbReference type="Gene3D" id="2.60.120.330">
    <property type="entry name" value="B-lactam Antibiotic, Isopenicillin N Synthase, Chain"/>
    <property type="match status" value="1"/>
</dbReference>
<dbReference type="EMBL" id="CAUJNA010000234">
    <property type="protein sequence ID" value="CAJ1374145.1"/>
    <property type="molecule type" value="Genomic_DNA"/>
</dbReference>
<keyword evidence="1" id="KW-0408">Iron</keyword>
<reference evidence="3" key="1">
    <citation type="submission" date="2023-08" db="EMBL/GenBank/DDBJ databases">
        <authorList>
            <person name="Chen Y."/>
            <person name="Shah S."/>
            <person name="Dougan E. K."/>
            <person name="Thang M."/>
            <person name="Chan C."/>
        </authorList>
    </citation>
    <scope>NUCLEOTIDE SEQUENCE</scope>
</reference>